<dbReference type="PANTHER" id="PTHR30386">
    <property type="entry name" value="MEMBRANE FUSION SUBUNIT OF EMRAB-TOLC MULTIDRUG EFFLUX PUMP"/>
    <property type="match status" value="1"/>
</dbReference>
<evidence type="ECO:0000313" key="4">
    <source>
        <dbReference type="Proteomes" id="UP001279660"/>
    </source>
</evidence>
<feature type="domain" description="AprE-like beta-barrel" evidence="2">
    <location>
        <begin position="340"/>
        <end position="431"/>
    </location>
</feature>
<organism evidence="3 4">
    <name type="scientific">Sphingomonas echinoides</name>
    <dbReference type="NCBI Taxonomy" id="59803"/>
    <lineage>
        <taxon>Bacteria</taxon>
        <taxon>Pseudomonadati</taxon>
        <taxon>Pseudomonadota</taxon>
        <taxon>Alphaproteobacteria</taxon>
        <taxon>Sphingomonadales</taxon>
        <taxon>Sphingomonadaceae</taxon>
        <taxon>Sphingomonas</taxon>
    </lineage>
</organism>
<sequence>MAAAHQVEDYHDHRGDQQMQARRSKVFAQALSFPPGPVMSGLMFRQEAQIAQQNRLHGDVSLAMPISWQLIGYGLLALLVAATAFLFLGSYARVETVVGQIEPDLGAAQIVPSRAGIVTGILAKEGEQVSASSALVSIRVEEMGRTGGTGPTQVLTALSEQDTQLAAQQSSTLAGARATRQRLDAQITGIRAELAALDQQIATQRKLVEVAQGDYDRSQTIATKGFLSKRDLQTREETLLGRQQQLASLTQARADKQASLMEAARAIDEAGRTAQAAAAGIAGDRASVAQRRYDVEASRGYTLTAPIAGVVTAVTARIGQPAQVNAPLMTIVPANAKLEAQLYVPTRAAGFLSVGQEVHVQVDAFPYAQFGSVPAVISRISSATINRGTANGQPEPVYLVIAAITDPRIYAFGRFHRLQPDMTLAARIVTEKRTLAEWLFEPILAVRRR</sequence>
<dbReference type="RefSeq" id="WP_010402220.1">
    <property type="nucleotide sequence ID" value="NZ_JAWXXV010000001.1"/>
</dbReference>
<dbReference type="EMBL" id="JAWXXV010000001">
    <property type="protein sequence ID" value="MDX5985220.1"/>
    <property type="molecule type" value="Genomic_DNA"/>
</dbReference>
<dbReference type="PRINTS" id="PR01490">
    <property type="entry name" value="RTXTOXIND"/>
</dbReference>
<evidence type="ECO:0000259" key="2">
    <source>
        <dbReference type="Pfam" id="PF26002"/>
    </source>
</evidence>
<evidence type="ECO:0000256" key="1">
    <source>
        <dbReference type="SAM" id="Phobius"/>
    </source>
</evidence>
<keyword evidence="4" id="KW-1185">Reference proteome</keyword>
<gene>
    <name evidence="3" type="ORF">SIL82_13205</name>
</gene>
<keyword evidence="1" id="KW-0472">Membrane</keyword>
<comment type="caution">
    <text evidence="3">The sequence shown here is derived from an EMBL/GenBank/DDBJ whole genome shotgun (WGS) entry which is preliminary data.</text>
</comment>
<keyword evidence="1" id="KW-0812">Transmembrane</keyword>
<reference evidence="3 4" key="1">
    <citation type="submission" date="2023-11" db="EMBL/GenBank/DDBJ databases">
        <title>MicrobeMod: A computational toolkit for identifying prokaryotic methylation and restriction-modification with nanopore sequencing.</title>
        <authorList>
            <person name="Crits-Christoph A."/>
            <person name="Kang S.C."/>
            <person name="Lee H."/>
            <person name="Ostrov N."/>
        </authorList>
    </citation>
    <scope>NUCLEOTIDE SEQUENCE [LARGE SCALE GENOMIC DNA]</scope>
    <source>
        <strain evidence="3 4">ATCC 14820</strain>
    </source>
</reference>
<accession>A0ABU4PM19</accession>
<dbReference type="Pfam" id="PF26002">
    <property type="entry name" value="Beta-barrel_AprE"/>
    <property type="match status" value="1"/>
</dbReference>
<evidence type="ECO:0000313" key="3">
    <source>
        <dbReference type="EMBL" id="MDX5985220.1"/>
    </source>
</evidence>
<dbReference type="PANTHER" id="PTHR30386:SF28">
    <property type="entry name" value="EXPORTED PROTEIN"/>
    <property type="match status" value="1"/>
</dbReference>
<dbReference type="InterPro" id="IPR058982">
    <property type="entry name" value="Beta-barrel_AprE"/>
</dbReference>
<dbReference type="Proteomes" id="UP001279660">
    <property type="component" value="Unassembled WGS sequence"/>
</dbReference>
<keyword evidence="1" id="KW-1133">Transmembrane helix</keyword>
<dbReference type="InterPro" id="IPR050739">
    <property type="entry name" value="MFP"/>
</dbReference>
<proteinExistence type="predicted"/>
<protein>
    <submittedName>
        <fullName evidence="3">HlyD family efflux transporter periplasmic adaptor subunit</fullName>
    </submittedName>
</protein>
<dbReference type="Gene3D" id="2.40.30.170">
    <property type="match status" value="1"/>
</dbReference>
<name>A0ABU4PM19_9SPHN</name>
<feature type="transmembrane region" description="Helical" evidence="1">
    <location>
        <begin position="70"/>
        <end position="92"/>
    </location>
</feature>